<dbReference type="InterPro" id="IPR005000">
    <property type="entry name" value="Aldolase/citrate-lyase_domain"/>
</dbReference>
<evidence type="ECO:0000256" key="1">
    <source>
        <dbReference type="ARBA" id="ARBA00005568"/>
    </source>
</evidence>
<dbReference type="SUPFAM" id="SSF51621">
    <property type="entry name" value="Phosphoenolpyruvate/pyruvate domain"/>
    <property type="match status" value="1"/>
</dbReference>
<reference evidence="5" key="1">
    <citation type="submission" date="2021-07" db="EMBL/GenBank/DDBJ databases">
        <title>New genus and species of the family Alcaligenaceae.</title>
        <authorList>
            <person name="Hahn M.W."/>
        </authorList>
    </citation>
    <scope>NUCLEOTIDE SEQUENCE</scope>
    <source>
        <strain evidence="5">LF4-65</strain>
    </source>
</reference>
<evidence type="ECO:0000256" key="2">
    <source>
        <dbReference type="ARBA" id="ARBA00022723"/>
    </source>
</evidence>
<dbReference type="GO" id="GO:0005737">
    <property type="term" value="C:cytoplasm"/>
    <property type="evidence" value="ECO:0007669"/>
    <property type="project" value="UniProtKB-ARBA"/>
</dbReference>
<dbReference type="EMBL" id="JAHXRI010000001">
    <property type="protein sequence ID" value="MBZ1349173.1"/>
    <property type="molecule type" value="Genomic_DNA"/>
</dbReference>
<organism evidence="5 6">
    <name type="scientific">Zwartia hollandica</name>
    <dbReference type="NCBI Taxonomy" id="324606"/>
    <lineage>
        <taxon>Bacteria</taxon>
        <taxon>Pseudomonadati</taxon>
        <taxon>Pseudomonadota</taxon>
        <taxon>Betaproteobacteria</taxon>
        <taxon>Burkholderiales</taxon>
        <taxon>Alcaligenaceae</taxon>
        <taxon>Zwartia</taxon>
    </lineage>
</organism>
<gene>
    <name evidence="5" type="ORF">KZZ10_00810</name>
</gene>
<dbReference type="FunFam" id="3.20.20.60:FF:000004">
    <property type="entry name" value="5-keto-4-deoxy-D-glucarate aldolase"/>
    <property type="match status" value="1"/>
</dbReference>
<evidence type="ECO:0000313" key="5">
    <source>
        <dbReference type="EMBL" id="MBZ1349173.1"/>
    </source>
</evidence>
<dbReference type="AlphaFoldDB" id="A0A953T0I6"/>
<comment type="caution">
    <text evidence="5">The sequence shown here is derived from an EMBL/GenBank/DDBJ whole genome shotgun (WGS) entry which is preliminary data.</text>
</comment>
<dbReference type="GO" id="GO:0046872">
    <property type="term" value="F:metal ion binding"/>
    <property type="evidence" value="ECO:0007669"/>
    <property type="project" value="UniProtKB-KW"/>
</dbReference>
<keyword evidence="3 5" id="KW-0456">Lyase</keyword>
<dbReference type="Proteomes" id="UP000739565">
    <property type="component" value="Unassembled WGS sequence"/>
</dbReference>
<evidence type="ECO:0000259" key="4">
    <source>
        <dbReference type="Pfam" id="PF03328"/>
    </source>
</evidence>
<name>A0A953T0I6_9BURK</name>
<dbReference type="Pfam" id="PF03328">
    <property type="entry name" value="HpcH_HpaI"/>
    <property type="match status" value="1"/>
</dbReference>
<dbReference type="Gene3D" id="3.20.20.60">
    <property type="entry name" value="Phosphoenolpyruvate-binding domains"/>
    <property type="match status" value="1"/>
</dbReference>
<accession>A0A953T0I6</accession>
<dbReference type="GO" id="GO:0016832">
    <property type="term" value="F:aldehyde-lyase activity"/>
    <property type="evidence" value="ECO:0007669"/>
    <property type="project" value="TreeGrafter"/>
</dbReference>
<evidence type="ECO:0000313" key="6">
    <source>
        <dbReference type="Proteomes" id="UP000739565"/>
    </source>
</evidence>
<dbReference type="InterPro" id="IPR040442">
    <property type="entry name" value="Pyrv_kinase-like_dom_sf"/>
</dbReference>
<protein>
    <submittedName>
        <fullName evidence="5">HpcH/HpaI aldolase/citrate lyase family protein</fullName>
    </submittedName>
</protein>
<dbReference type="PANTHER" id="PTHR30502:SF0">
    <property type="entry name" value="PHOSPHOENOLPYRUVATE CARBOXYLASE FAMILY PROTEIN"/>
    <property type="match status" value="1"/>
</dbReference>
<keyword evidence="2" id="KW-0479">Metal-binding</keyword>
<dbReference type="InterPro" id="IPR050251">
    <property type="entry name" value="HpcH-HpaI_aldolase"/>
</dbReference>
<dbReference type="InterPro" id="IPR015813">
    <property type="entry name" value="Pyrv/PenolPyrv_kinase-like_dom"/>
</dbReference>
<evidence type="ECO:0000256" key="3">
    <source>
        <dbReference type="ARBA" id="ARBA00023239"/>
    </source>
</evidence>
<sequence>MPDYTNRFKKSLKAGEANIGLWISIPDPFTTEICATAEFDWMLLDGEHTPTDPLTILSQLQACAAYNTQVVARPPIGQTHLIKQLLDLGVQNLLIPMVDTAEQARELVQAVRYPPHGIRGVGYGSARVSRWDSRKDYVKIANDDVCLLVQAETATGLSNLDAICAVEGVDGVFLGPSDISAALGHLGNPGHPDVVATIERGITTILKHGKAAGILTPDRTLAQHYLKLGCTFVAVGVDARTLALGVRELRASFKN</sequence>
<dbReference type="PANTHER" id="PTHR30502">
    <property type="entry name" value="2-KETO-3-DEOXY-L-RHAMNONATE ALDOLASE"/>
    <property type="match status" value="1"/>
</dbReference>
<dbReference type="RefSeq" id="WP_259659588.1">
    <property type="nucleotide sequence ID" value="NZ_JAHXRI010000001.1"/>
</dbReference>
<comment type="similarity">
    <text evidence="1">Belongs to the HpcH/HpaI aldolase family.</text>
</comment>
<proteinExistence type="inferred from homology"/>
<keyword evidence="6" id="KW-1185">Reference proteome</keyword>
<feature type="domain" description="HpcH/HpaI aldolase/citrate lyase" evidence="4">
    <location>
        <begin position="19"/>
        <end position="242"/>
    </location>
</feature>